<dbReference type="InterPro" id="IPR008884">
    <property type="entry name" value="TylF_MeTrfase"/>
</dbReference>
<dbReference type="PANTHER" id="PTHR40036:SF1">
    <property type="entry name" value="MACROCIN O-METHYLTRANSFERASE"/>
    <property type="match status" value="1"/>
</dbReference>
<evidence type="ECO:0000313" key="1">
    <source>
        <dbReference type="EMBL" id="MFC4489803.1"/>
    </source>
</evidence>
<dbReference type="RefSeq" id="WP_231462405.1">
    <property type="nucleotide sequence ID" value="NZ_JAJOHW010000071.1"/>
</dbReference>
<dbReference type="InterPro" id="IPR029063">
    <property type="entry name" value="SAM-dependent_MTases_sf"/>
</dbReference>
<proteinExistence type="predicted"/>
<dbReference type="GO" id="GO:0032259">
    <property type="term" value="P:methylation"/>
    <property type="evidence" value="ECO:0007669"/>
    <property type="project" value="UniProtKB-KW"/>
</dbReference>
<organism evidence="1 2">
    <name type="scientific">Chromobacterium aquaticum</name>
    <dbReference type="NCBI Taxonomy" id="467180"/>
    <lineage>
        <taxon>Bacteria</taxon>
        <taxon>Pseudomonadati</taxon>
        <taxon>Pseudomonadota</taxon>
        <taxon>Betaproteobacteria</taxon>
        <taxon>Neisseriales</taxon>
        <taxon>Chromobacteriaceae</taxon>
        <taxon>Chromobacterium</taxon>
    </lineage>
</organism>
<accession>A0ABV8ZQ13</accession>
<sequence length="233" mass="25987">MSVNAIYTHDASPELKYQQLTPGASYSPWYSDEEFMRCYLAIHQNTLVDLYRCYGLWSLARQLSNIDGCFLEVGVWRGGTGALLSFASLLSSPERKVYLADTFQGVVKAGAQDPNYIDGEHSDTSQATVEALLESMGLNNTTLLPGTFPDDTAHQIEEKVALLHCDVDVYQSAKEIIDWALPRLSVGGAIIFDDYGFYGCGGVTRYVNELRERKDLLFIYNLSGHAVFIKLPY</sequence>
<dbReference type="GO" id="GO:0008168">
    <property type="term" value="F:methyltransferase activity"/>
    <property type="evidence" value="ECO:0007669"/>
    <property type="project" value="UniProtKB-KW"/>
</dbReference>
<dbReference type="Proteomes" id="UP001595999">
    <property type="component" value="Unassembled WGS sequence"/>
</dbReference>
<keyword evidence="1" id="KW-0808">Transferase</keyword>
<dbReference type="Pfam" id="PF05711">
    <property type="entry name" value="TylF"/>
    <property type="match status" value="1"/>
</dbReference>
<dbReference type="SUPFAM" id="SSF53335">
    <property type="entry name" value="S-adenosyl-L-methionine-dependent methyltransferases"/>
    <property type="match status" value="1"/>
</dbReference>
<keyword evidence="1" id="KW-0489">Methyltransferase</keyword>
<protein>
    <submittedName>
        <fullName evidence="1">TylF/MycF/NovP-related O-methyltransferase</fullName>
        <ecNumber evidence="1">2.1.1.-</ecNumber>
    </submittedName>
</protein>
<keyword evidence="2" id="KW-1185">Reference proteome</keyword>
<reference evidence="2" key="1">
    <citation type="journal article" date="2019" name="Int. J. Syst. Evol. Microbiol.">
        <title>The Global Catalogue of Microorganisms (GCM) 10K type strain sequencing project: providing services to taxonomists for standard genome sequencing and annotation.</title>
        <authorList>
            <consortium name="The Broad Institute Genomics Platform"/>
            <consortium name="The Broad Institute Genome Sequencing Center for Infectious Disease"/>
            <person name="Wu L."/>
            <person name="Ma J."/>
        </authorList>
    </citation>
    <scope>NUCLEOTIDE SEQUENCE [LARGE SCALE GENOMIC DNA]</scope>
    <source>
        <strain evidence="2">CGMCC 4.7608</strain>
    </source>
</reference>
<name>A0ABV8ZQ13_9NEIS</name>
<gene>
    <name evidence="1" type="ORF">ACFO0R_09240</name>
</gene>
<evidence type="ECO:0000313" key="2">
    <source>
        <dbReference type="Proteomes" id="UP001595999"/>
    </source>
</evidence>
<dbReference type="Gene3D" id="3.40.50.150">
    <property type="entry name" value="Vaccinia Virus protein VP39"/>
    <property type="match status" value="1"/>
</dbReference>
<dbReference type="PANTHER" id="PTHR40036">
    <property type="entry name" value="MACROCIN O-METHYLTRANSFERASE"/>
    <property type="match status" value="1"/>
</dbReference>
<comment type="caution">
    <text evidence="1">The sequence shown here is derived from an EMBL/GenBank/DDBJ whole genome shotgun (WGS) entry which is preliminary data.</text>
</comment>
<dbReference type="EMBL" id="JBHSEK010000004">
    <property type="protein sequence ID" value="MFC4489803.1"/>
    <property type="molecule type" value="Genomic_DNA"/>
</dbReference>
<dbReference type="EC" id="2.1.1.-" evidence="1"/>